<feature type="region of interest" description="Disordered" evidence="7">
    <location>
        <begin position="491"/>
        <end position="603"/>
    </location>
</feature>
<dbReference type="AlphaFoldDB" id="A0A8C8JKM8"/>
<feature type="compositionally biased region" description="Basic and acidic residues" evidence="7">
    <location>
        <begin position="565"/>
        <end position="587"/>
    </location>
</feature>
<feature type="compositionally biased region" description="Polar residues" evidence="7">
    <location>
        <begin position="529"/>
        <end position="540"/>
    </location>
</feature>
<dbReference type="GO" id="GO:0005730">
    <property type="term" value="C:nucleolus"/>
    <property type="evidence" value="ECO:0007669"/>
    <property type="project" value="UniProtKB-SubCell"/>
</dbReference>
<dbReference type="Pfam" id="PF17835">
    <property type="entry name" value="NOG1_N"/>
    <property type="match status" value="1"/>
</dbReference>
<dbReference type="GeneTree" id="ENSGT00390000018475"/>
<dbReference type="InterPro" id="IPR041623">
    <property type="entry name" value="NOG1_N"/>
</dbReference>
<dbReference type="Gene3D" id="1.20.120.1190">
    <property type="match status" value="1"/>
</dbReference>
<comment type="function">
    <text evidence="6">Involved in the biogenesis of the 60S ribosomal subunit.</text>
</comment>
<dbReference type="Ensembl" id="ENSOTST00005105074.2">
    <property type="protein sequence ID" value="ENSOTSP00005097040.2"/>
    <property type="gene ID" value="ENSOTSG00005045006.2"/>
</dbReference>
<protein>
    <recommendedName>
        <fullName evidence="6">Nucleolar GTP-binding protein 1</fullName>
    </recommendedName>
</protein>
<dbReference type="Pfam" id="PF08155">
    <property type="entry name" value="NOGCT"/>
    <property type="match status" value="1"/>
</dbReference>
<evidence type="ECO:0000256" key="5">
    <source>
        <dbReference type="ARBA" id="ARBA00023242"/>
    </source>
</evidence>
<dbReference type="InterPro" id="IPR010674">
    <property type="entry name" value="NOG1_Rossman_fold_dom"/>
</dbReference>
<name>A0A8C8JKM8_ONCTS</name>
<gene>
    <name evidence="9" type="primary">GTPBP4</name>
</gene>
<dbReference type="PIRSF" id="PIRSF038919">
    <property type="entry name" value="NOG1"/>
    <property type="match status" value="1"/>
</dbReference>
<feature type="compositionally biased region" description="Basic and acidic residues" evidence="7">
    <location>
        <begin position="542"/>
        <end position="554"/>
    </location>
</feature>
<dbReference type="InterPro" id="IPR027417">
    <property type="entry name" value="P-loop_NTPase"/>
</dbReference>
<dbReference type="NCBIfam" id="TIGR00231">
    <property type="entry name" value="small_GTP"/>
    <property type="match status" value="1"/>
</dbReference>
<feature type="domain" description="OBG-type G" evidence="8">
    <location>
        <begin position="158"/>
        <end position="329"/>
    </location>
</feature>
<evidence type="ECO:0000256" key="7">
    <source>
        <dbReference type="SAM" id="MobiDB-lite"/>
    </source>
</evidence>
<dbReference type="Proteomes" id="UP000694402">
    <property type="component" value="Unassembled WGS sequence"/>
</dbReference>
<proteinExistence type="inferred from homology"/>
<reference evidence="9" key="2">
    <citation type="submission" date="2025-09" db="UniProtKB">
        <authorList>
            <consortium name="Ensembl"/>
        </authorList>
    </citation>
    <scope>IDENTIFICATION</scope>
</reference>
<evidence type="ECO:0000256" key="4">
    <source>
        <dbReference type="ARBA" id="ARBA00023134"/>
    </source>
</evidence>
<dbReference type="InterPro" id="IPR031167">
    <property type="entry name" value="G_OBG"/>
</dbReference>
<evidence type="ECO:0000256" key="1">
    <source>
        <dbReference type="ARBA" id="ARBA00004604"/>
    </source>
</evidence>
<dbReference type="SUPFAM" id="SSF52540">
    <property type="entry name" value="P-loop containing nucleoside triphosphate hydrolases"/>
    <property type="match status" value="1"/>
</dbReference>
<keyword evidence="3" id="KW-0547">Nucleotide-binding</keyword>
<dbReference type="InterPro" id="IPR005225">
    <property type="entry name" value="Small_GTP-bd"/>
</dbReference>
<dbReference type="Pfam" id="PF06858">
    <property type="entry name" value="NOG1"/>
    <property type="match status" value="1"/>
</dbReference>
<dbReference type="PANTHER" id="PTHR45759">
    <property type="entry name" value="NUCLEOLAR GTP-BINDING PROTEIN 1"/>
    <property type="match status" value="1"/>
</dbReference>
<reference evidence="9" key="1">
    <citation type="submission" date="2025-08" db="UniProtKB">
        <authorList>
            <consortium name="Ensembl"/>
        </authorList>
    </citation>
    <scope>IDENTIFICATION</scope>
</reference>
<dbReference type="Gene3D" id="3.40.50.300">
    <property type="entry name" value="P-loop containing nucleotide triphosphate hydrolases"/>
    <property type="match status" value="1"/>
</dbReference>
<evidence type="ECO:0000256" key="3">
    <source>
        <dbReference type="ARBA" id="ARBA00022741"/>
    </source>
</evidence>
<evidence type="ECO:0000313" key="10">
    <source>
        <dbReference type="Proteomes" id="UP000694402"/>
    </source>
</evidence>
<sequence length="603" mass="70183">MALYNFKKIMVVPTSKEFIDITLSKTQRKTPTVVHKHYQIHRIRHFYMRKVKFTQQNYHDRLSQILTDFPKLDVSNFHFVLMNNMTITSWLWDRSTSVSKDYVRLMKYGDSLYRCKQLKRAALGRMCTIMKRQKQSLEYLEQVRQHLSRLPTIDPNTRTLLLCGYPNVGKSSFINKVTRADVEVQPYAFTTKSLFVGHMDYKYLRWQVVDTPGILDHPLEERNTIEMQAITALAHLRSAVLYVMDVSEQCGQTLEQQLELFNNIRPLFANKPLLIVANKCDVKKISELTEEDQKIFADLTAEGISVIETSTLTEEGVMTVKTEACDKLLAHRVDGKMKGKKVHDVLNRLHLAVPAKRDEKARPPFIPEGARIGRKTMEVDAPKRKTERDLEVEMGDDYILDLQKYWDLMNQDEKYDVIPEIWEGHNIADYIDPDIMKNLEDLEKEEELKVKAGEYETDEESEDEEMQEIRQLAKQIREKRKLKIVCSKDKDVHGPRLPRTVKKSHYAVNARRSRSVGVAKKRKREASVVPTSRTRSQSASRPPRDQSGVRDPKMAKQAKKLMKNQQKDMNRQGKKGEADRHVFDLKPKHLFSGKRKSGTNDHR</sequence>
<keyword evidence="5 6" id="KW-0539">Nucleus</keyword>
<evidence type="ECO:0000259" key="8">
    <source>
        <dbReference type="PROSITE" id="PS51710"/>
    </source>
</evidence>
<keyword evidence="4" id="KW-0342">GTP-binding</keyword>
<evidence type="ECO:0000256" key="2">
    <source>
        <dbReference type="ARBA" id="ARBA00022517"/>
    </source>
</evidence>
<feature type="compositionally biased region" description="Basic residues" evidence="7">
    <location>
        <begin position="499"/>
        <end position="524"/>
    </location>
</feature>
<comment type="similarity">
    <text evidence="6">Belongs to the TRAFAC class OBG-HflX-like GTPase superfamily. OBG GTPase family. NOG subfamily.</text>
</comment>
<keyword evidence="10" id="KW-1185">Reference proteome</keyword>
<dbReference type="GO" id="GO:0042254">
    <property type="term" value="P:ribosome biogenesis"/>
    <property type="evidence" value="ECO:0007669"/>
    <property type="project" value="UniProtKB-KW"/>
</dbReference>
<dbReference type="FunFam" id="3.40.50.300:FF:000496">
    <property type="entry name" value="Nucleolar GTP-binding protein 1"/>
    <property type="match status" value="1"/>
</dbReference>
<comment type="subcellular location">
    <subcellularLocation>
        <location evidence="1 6">Nucleus</location>
        <location evidence="1 6">Nucleolus</location>
    </subcellularLocation>
</comment>
<evidence type="ECO:0000313" key="9">
    <source>
        <dbReference type="Ensembl" id="ENSOTSP00005097040.2"/>
    </source>
</evidence>
<dbReference type="GO" id="GO:0005525">
    <property type="term" value="F:GTP binding"/>
    <property type="evidence" value="ECO:0007669"/>
    <property type="project" value="UniProtKB-KW"/>
</dbReference>
<feature type="compositionally biased region" description="Basic residues" evidence="7">
    <location>
        <begin position="588"/>
        <end position="597"/>
    </location>
</feature>
<keyword evidence="2 6" id="KW-0690">Ribosome biogenesis</keyword>
<evidence type="ECO:0000256" key="6">
    <source>
        <dbReference type="PIRNR" id="PIRNR038919"/>
    </source>
</evidence>
<organism evidence="9 10">
    <name type="scientific">Oncorhynchus tshawytscha</name>
    <name type="common">Chinook salmon</name>
    <name type="synonym">Salmo tshawytscha</name>
    <dbReference type="NCBI Taxonomy" id="74940"/>
    <lineage>
        <taxon>Eukaryota</taxon>
        <taxon>Metazoa</taxon>
        <taxon>Chordata</taxon>
        <taxon>Craniata</taxon>
        <taxon>Vertebrata</taxon>
        <taxon>Euteleostomi</taxon>
        <taxon>Actinopterygii</taxon>
        <taxon>Neopterygii</taxon>
        <taxon>Teleostei</taxon>
        <taxon>Protacanthopterygii</taxon>
        <taxon>Salmoniformes</taxon>
        <taxon>Salmonidae</taxon>
        <taxon>Salmoninae</taxon>
        <taxon>Oncorhynchus</taxon>
    </lineage>
</organism>
<accession>A0A8C8JKM8</accession>
<dbReference type="PRINTS" id="PR00326">
    <property type="entry name" value="GTP1OBG"/>
</dbReference>
<dbReference type="InterPro" id="IPR024926">
    <property type="entry name" value="NOG1"/>
</dbReference>
<dbReference type="InterPro" id="IPR006073">
    <property type="entry name" value="GTP-bd"/>
</dbReference>
<dbReference type="InterPro" id="IPR012973">
    <property type="entry name" value="NOG_C"/>
</dbReference>
<dbReference type="PROSITE" id="PS51710">
    <property type="entry name" value="G_OBG"/>
    <property type="match status" value="1"/>
</dbReference>
<dbReference type="CDD" id="cd01897">
    <property type="entry name" value="NOG"/>
    <property type="match status" value="1"/>
</dbReference>